<dbReference type="InterPro" id="IPR029058">
    <property type="entry name" value="AB_hydrolase_fold"/>
</dbReference>
<evidence type="ECO:0000259" key="3">
    <source>
        <dbReference type="Pfam" id="PF00326"/>
    </source>
</evidence>
<feature type="domain" description="Peptidase S9 prolyl oligopeptidase catalytic" evidence="3">
    <location>
        <begin position="679"/>
        <end position="851"/>
    </location>
</feature>
<evidence type="ECO:0000256" key="2">
    <source>
        <dbReference type="SAM" id="Phobius"/>
    </source>
</evidence>
<dbReference type="SUPFAM" id="SSF53474">
    <property type="entry name" value="alpha/beta-Hydrolases"/>
    <property type="match status" value="1"/>
</dbReference>
<dbReference type="PANTHER" id="PTHR42776:SF28">
    <property type="entry name" value="GLUTAMYL ENDOPEPTIDASE, CHLOROPLASTIC-RELATED"/>
    <property type="match status" value="1"/>
</dbReference>
<keyword evidence="2" id="KW-0472">Membrane</keyword>
<dbReference type="RefSeq" id="WP_116098430.1">
    <property type="nucleotide sequence ID" value="NZ_QNVU01000014.1"/>
</dbReference>
<dbReference type="Gene3D" id="3.40.50.1820">
    <property type="entry name" value="alpha/beta hydrolase"/>
    <property type="match status" value="1"/>
</dbReference>
<dbReference type="Pfam" id="PF00326">
    <property type="entry name" value="Peptidase_S9"/>
    <property type="match status" value="1"/>
</dbReference>
<dbReference type="SUPFAM" id="SSF82171">
    <property type="entry name" value="DPP6 N-terminal domain-like"/>
    <property type="match status" value="1"/>
</dbReference>
<dbReference type="GO" id="GO:0006508">
    <property type="term" value="P:proteolysis"/>
    <property type="evidence" value="ECO:0007669"/>
    <property type="project" value="InterPro"/>
</dbReference>
<dbReference type="InterPro" id="IPR001375">
    <property type="entry name" value="Peptidase_S9_cat"/>
</dbReference>
<keyword evidence="2" id="KW-1133">Transmembrane helix</keyword>
<dbReference type="Proteomes" id="UP000256924">
    <property type="component" value="Unassembled WGS sequence"/>
</dbReference>
<evidence type="ECO:0000313" key="5">
    <source>
        <dbReference type="Proteomes" id="UP000256924"/>
    </source>
</evidence>
<organism evidence="4 5">
    <name type="scientific">Candidatus Chryseobacterium massiliense</name>
    <dbReference type="NCBI Taxonomy" id="204089"/>
    <lineage>
        <taxon>Bacteria</taxon>
        <taxon>Pseudomonadati</taxon>
        <taxon>Bacteroidota</taxon>
        <taxon>Flavobacteriia</taxon>
        <taxon>Flavobacteriales</taxon>
        <taxon>Weeksellaceae</taxon>
        <taxon>Chryseobacterium group</taxon>
        <taxon>Chryseobacterium</taxon>
    </lineage>
</organism>
<reference evidence="4 5" key="1">
    <citation type="journal article" date="2004" name="Emerg. Infect. Dis.">
        <title>Amoebae-resisting bacteria isolated from human nasal swabs by amoebal coculture.</title>
        <authorList>
            <person name="Greub G."/>
            <person name="La Scola B."/>
            <person name="Raoult D."/>
        </authorList>
    </citation>
    <scope>NUCLEOTIDE SEQUENCE [LARGE SCALE GENOMIC DNA]</scope>
    <source>
        <strain evidence="4 5">CCUG 51329</strain>
    </source>
</reference>
<dbReference type="AlphaFoldDB" id="A0A3D9BB04"/>
<evidence type="ECO:0000256" key="1">
    <source>
        <dbReference type="ARBA" id="ARBA00022801"/>
    </source>
</evidence>
<dbReference type="EMBL" id="QNVU01000014">
    <property type="protein sequence ID" value="REC50629.1"/>
    <property type="molecule type" value="Genomic_DNA"/>
</dbReference>
<sequence length="868" mass="99086">MAHPAERTAFKSCYEATKYGILMRAGRMVILYQVFFMMHMSVIPLFAQQPVDSLERVMDQNYKPFILGFSEKGNYVTVQKRYGRSSDTITVFDTRGKGRAVGDIINYKVGQVFLGEDAVFSTDPYKAEYWNLKTNRRQEYRNVKRSCVLPEALTYSILDYDNGITVYNHLGLKLYSLSDVVGNPVTDYRRKNFVTIKNGDSYEICDVSKGQPRKVYASKNRLDHLMLSDAGHYLIAVEVESENKTAAGTAKLTIIHLKGGTLVQSSVGEWNESGTPNFTEFGKGSLLMNTTQLIPKSKTMEIWYGNDGDLHRNQLGNDRVNRYRVIDTHSGTVQDLPLRKFTDMIPLGNDRHILAFKSGALQNYVSLWENADMSVYDLKTGKFLELGVVKTLDLYLSKKGNLVAYKDVENKWVVADLMTGKRNSLSHVRLGLRSGPLRNPVFTNNDQDIYFESNAGLYVFSTTLNTLKLVPETENREVKIMNRNREIFAAGGGAFTRLTLTGQKPVVIEMTEKEENTTTYLKLINHKIKMLIPSTGNKLTSVHFTTKLNQAVYIEENYTVCPKLMFRDIARNKATVLSESNTNDHRSQHLKLEVIRYTNSEGQPLKGLLYYPAGFDPGKQYPMVVRIYQIQSKTSNEFPIVGYNNPPAYDLKRLVESGYFVYLPDIVFGEKGTGLSALDCVNRALDAIQDRPYINQAKIGLTGHSHGGYETNFIATHSKRFAAYLSGAGNSDIVRSYFSYNYNFHSPFYWQFENGQYEMPSSFAENKELYFRNNPIHYAEKVSAPILLWAGKKDRNIAWDQVMEFFIGLKRHGKDVIALFYPNQGHTTGTTTPEGKDLYRKNMEWWDYFLKDKKDIPWIQQQMEKDAL</sequence>
<keyword evidence="5" id="KW-1185">Reference proteome</keyword>
<gene>
    <name evidence="4" type="ORF">DRF68_09035</name>
</gene>
<accession>A0A3D9BB04</accession>
<keyword evidence="1" id="KW-0378">Hydrolase</keyword>
<protein>
    <recommendedName>
        <fullName evidence="3">Peptidase S9 prolyl oligopeptidase catalytic domain-containing protein</fullName>
    </recommendedName>
</protein>
<feature type="transmembrane region" description="Helical" evidence="2">
    <location>
        <begin position="29"/>
        <end position="47"/>
    </location>
</feature>
<keyword evidence="2" id="KW-0812">Transmembrane</keyword>
<dbReference type="GO" id="GO:0004252">
    <property type="term" value="F:serine-type endopeptidase activity"/>
    <property type="evidence" value="ECO:0007669"/>
    <property type="project" value="TreeGrafter"/>
</dbReference>
<proteinExistence type="predicted"/>
<dbReference type="PANTHER" id="PTHR42776">
    <property type="entry name" value="SERINE PEPTIDASE S9 FAMILY MEMBER"/>
    <property type="match status" value="1"/>
</dbReference>
<name>A0A3D9BB04_9FLAO</name>
<evidence type="ECO:0000313" key="4">
    <source>
        <dbReference type="EMBL" id="REC50629.1"/>
    </source>
</evidence>
<comment type="caution">
    <text evidence="4">The sequence shown here is derived from an EMBL/GenBank/DDBJ whole genome shotgun (WGS) entry which is preliminary data.</text>
</comment>